<dbReference type="InterPro" id="IPR017779">
    <property type="entry name" value="ABC_UrtB_bac"/>
</dbReference>
<dbReference type="InterPro" id="IPR001851">
    <property type="entry name" value="ABC_transp_permease"/>
</dbReference>
<dbReference type="AlphaFoldDB" id="A0A3M3Y8Y8"/>
<keyword evidence="6 10" id="KW-1133">Transmembrane helix</keyword>
<dbReference type="GO" id="GO:0006865">
    <property type="term" value="P:amino acid transport"/>
    <property type="evidence" value="ECO:0007669"/>
    <property type="project" value="UniProtKB-KW"/>
</dbReference>
<evidence type="ECO:0000256" key="2">
    <source>
        <dbReference type="ARBA" id="ARBA00022448"/>
    </source>
</evidence>
<dbReference type="PANTHER" id="PTHR11795">
    <property type="entry name" value="BRANCHED-CHAIN AMINO ACID TRANSPORT SYSTEM PERMEASE PROTEIN LIVH"/>
    <property type="match status" value="1"/>
</dbReference>
<dbReference type="CDD" id="cd06582">
    <property type="entry name" value="TM_PBP1_LivH_like"/>
    <property type="match status" value="1"/>
</dbReference>
<feature type="transmembrane region" description="Helical" evidence="10">
    <location>
        <begin position="416"/>
        <end position="433"/>
    </location>
</feature>
<feature type="transmembrane region" description="Helical" evidence="10">
    <location>
        <begin position="307"/>
        <end position="326"/>
    </location>
</feature>
<evidence type="ECO:0000256" key="5">
    <source>
        <dbReference type="ARBA" id="ARBA00022970"/>
    </source>
</evidence>
<feature type="transmembrane region" description="Helical" evidence="10">
    <location>
        <begin position="500"/>
        <end position="524"/>
    </location>
</feature>
<comment type="caution">
    <text evidence="11">The sequence shown here is derived from an EMBL/GenBank/DDBJ whole genome shotgun (WGS) entry which is preliminary data.</text>
</comment>
<dbReference type="EMBL" id="RBQB01000400">
    <property type="protein sequence ID" value="RMO78144.1"/>
    <property type="molecule type" value="Genomic_DNA"/>
</dbReference>
<dbReference type="Proteomes" id="UP000279372">
    <property type="component" value="Unassembled WGS sequence"/>
</dbReference>
<feature type="transmembrane region" description="Helical" evidence="10">
    <location>
        <begin position="530"/>
        <end position="549"/>
    </location>
</feature>
<feature type="compositionally biased region" description="Basic and acidic residues" evidence="9">
    <location>
        <begin position="1"/>
        <end position="10"/>
    </location>
</feature>
<dbReference type="InterPro" id="IPR011989">
    <property type="entry name" value="ARM-like"/>
</dbReference>
<keyword evidence="4 10" id="KW-0812">Transmembrane</keyword>
<evidence type="ECO:0000256" key="6">
    <source>
        <dbReference type="ARBA" id="ARBA00022989"/>
    </source>
</evidence>
<dbReference type="InterPro" id="IPR016024">
    <property type="entry name" value="ARM-type_fold"/>
</dbReference>
<feature type="transmembrane region" description="Helical" evidence="10">
    <location>
        <begin position="332"/>
        <end position="352"/>
    </location>
</feature>
<protein>
    <submittedName>
        <fullName evidence="11">Urea ABC-type transport system, permease protein UrtB</fullName>
    </submittedName>
</protein>
<organism evidence="11 12">
    <name type="scientific">Pseudomonas syringae pv. philadelphi</name>
    <dbReference type="NCBI Taxonomy" id="251706"/>
    <lineage>
        <taxon>Bacteria</taxon>
        <taxon>Pseudomonadati</taxon>
        <taxon>Pseudomonadota</taxon>
        <taxon>Gammaproteobacteria</taxon>
        <taxon>Pseudomonadales</taxon>
        <taxon>Pseudomonadaceae</taxon>
        <taxon>Pseudomonas</taxon>
    </lineage>
</organism>
<feature type="transmembrane region" description="Helical" evidence="10">
    <location>
        <begin position="364"/>
        <end position="386"/>
    </location>
</feature>
<reference evidence="11 12" key="1">
    <citation type="submission" date="2018-08" db="EMBL/GenBank/DDBJ databases">
        <title>Recombination of ecologically and evolutionarily significant loci maintains genetic cohesion in the Pseudomonas syringae species complex.</title>
        <authorList>
            <person name="Dillon M."/>
            <person name="Thakur S."/>
            <person name="Almeida R.N.D."/>
            <person name="Weir B.S."/>
            <person name="Guttman D.S."/>
        </authorList>
    </citation>
    <scope>NUCLEOTIDE SEQUENCE [LARGE SCALE GENOMIC DNA]</scope>
    <source>
        <strain evidence="11 12">ICMP 8902</strain>
    </source>
</reference>
<keyword evidence="5" id="KW-0029">Amino-acid transport</keyword>
<dbReference type="InterPro" id="IPR004155">
    <property type="entry name" value="PBS_lyase_HEAT"/>
</dbReference>
<comment type="similarity">
    <text evidence="8">Belongs to the binding-protein-dependent transport system permease family. LivHM subfamily.</text>
</comment>
<evidence type="ECO:0000256" key="10">
    <source>
        <dbReference type="SAM" id="Phobius"/>
    </source>
</evidence>
<dbReference type="SUPFAM" id="SSF48371">
    <property type="entry name" value="ARM repeat"/>
    <property type="match status" value="1"/>
</dbReference>
<name>A0A3M3Y8Y8_9PSED</name>
<evidence type="ECO:0000313" key="12">
    <source>
        <dbReference type="Proteomes" id="UP000279372"/>
    </source>
</evidence>
<sequence length="565" mass="60408">MYRPFREQAKRRPVSSHGLRPESRADGATLNQGHIDMPSYFYRFILAISLLLPVAAQASDASDFAAASSSQQAELLETWAATPVPERVELLEALRDGRVAADSSKRAWIENNDKYVAVDANAPAAADAPTPDEPRKLRLNNRLRGLVETALASHQLLAADTAVRLAAARQLQRSARPAQLDLLNQRVASETDASVKSALTLALANLQMVDSSPTVRLAAVRLLGETGDPLARTRLESLLAPGVETDSSVRIAAETSLAQVNRKLMIGEILGQAFSGMSLGSILLLAALGLAITFDLLGVINMAHGEMLMLGAYSTYMVQLMFQRYAPGAIEYYPLIALPVAFFVTAVIGMALERTVIRHLYGRPLETLLATWGISLMLIQAVRLAFGAQNVEVANPQWLSGGIQVLPNLVLPYNRIVIIAFALFVVVLTWLLLNKTRLGLNVRAVTQNRNMAACCGVPTGRIDMMAFGLGSGIAGLGGVALSQIGNVGPDLGQSYIIDSFLVVVLGGVGQLAGSVTAAFGLGIANKILEPQIGAVLGKILILALIILFIQKRPQGLFALKGRVID</sequence>
<accession>A0A3M3Y8Y8</accession>
<proteinExistence type="inferred from homology"/>
<dbReference type="InterPro" id="IPR052157">
    <property type="entry name" value="BCAA_transport_permease"/>
</dbReference>
<gene>
    <name evidence="11" type="ORF">ALQ33_01286</name>
</gene>
<dbReference type="GO" id="GO:0022857">
    <property type="term" value="F:transmembrane transporter activity"/>
    <property type="evidence" value="ECO:0007669"/>
    <property type="project" value="InterPro"/>
</dbReference>
<dbReference type="SMART" id="SM00567">
    <property type="entry name" value="EZ_HEAT"/>
    <property type="match status" value="2"/>
</dbReference>
<keyword evidence="7 10" id="KW-0472">Membrane</keyword>
<dbReference type="Gene3D" id="1.25.10.10">
    <property type="entry name" value="Leucine-rich Repeat Variant"/>
    <property type="match status" value="1"/>
</dbReference>
<keyword evidence="3" id="KW-1003">Cell membrane</keyword>
<dbReference type="NCBIfam" id="TIGR03409">
    <property type="entry name" value="urea_trans_UrtB"/>
    <property type="match status" value="1"/>
</dbReference>
<dbReference type="PANTHER" id="PTHR11795:SF447">
    <property type="entry name" value="ABC TRANSPORTER PERMEASE PROTEIN"/>
    <property type="match status" value="1"/>
</dbReference>
<evidence type="ECO:0000256" key="1">
    <source>
        <dbReference type="ARBA" id="ARBA00004429"/>
    </source>
</evidence>
<evidence type="ECO:0000256" key="4">
    <source>
        <dbReference type="ARBA" id="ARBA00022692"/>
    </source>
</evidence>
<feature type="transmembrane region" description="Helical" evidence="10">
    <location>
        <begin position="279"/>
        <end position="300"/>
    </location>
</feature>
<feature type="region of interest" description="Disordered" evidence="9">
    <location>
        <begin position="1"/>
        <end position="30"/>
    </location>
</feature>
<evidence type="ECO:0000256" key="8">
    <source>
        <dbReference type="ARBA" id="ARBA00037998"/>
    </source>
</evidence>
<evidence type="ECO:0000313" key="11">
    <source>
        <dbReference type="EMBL" id="RMO78144.1"/>
    </source>
</evidence>
<comment type="subcellular location">
    <subcellularLocation>
        <location evidence="1">Cell inner membrane</location>
        <topology evidence="1">Multi-pass membrane protein</topology>
    </subcellularLocation>
</comment>
<keyword evidence="2" id="KW-0813">Transport</keyword>
<dbReference type="Pfam" id="PF02653">
    <property type="entry name" value="BPD_transp_2"/>
    <property type="match status" value="1"/>
</dbReference>
<evidence type="ECO:0000256" key="9">
    <source>
        <dbReference type="SAM" id="MobiDB-lite"/>
    </source>
</evidence>
<dbReference type="GO" id="GO:0005886">
    <property type="term" value="C:plasma membrane"/>
    <property type="evidence" value="ECO:0007669"/>
    <property type="project" value="UniProtKB-SubCell"/>
</dbReference>
<evidence type="ECO:0000256" key="3">
    <source>
        <dbReference type="ARBA" id="ARBA00022475"/>
    </source>
</evidence>
<evidence type="ECO:0000256" key="7">
    <source>
        <dbReference type="ARBA" id="ARBA00023136"/>
    </source>
</evidence>